<dbReference type="SMART" id="SM00906">
    <property type="entry name" value="Fungal_trans"/>
    <property type="match status" value="1"/>
</dbReference>
<organism evidence="5 6">
    <name type="scientific">Pseudovirgaria hyperparasitica</name>
    <dbReference type="NCBI Taxonomy" id="470096"/>
    <lineage>
        <taxon>Eukaryota</taxon>
        <taxon>Fungi</taxon>
        <taxon>Dikarya</taxon>
        <taxon>Ascomycota</taxon>
        <taxon>Pezizomycotina</taxon>
        <taxon>Dothideomycetes</taxon>
        <taxon>Dothideomycetes incertae sedis</taxon>
        <taxon>Acrospermales</taxon>
        <taxon>Acrospermaceae</taxon>
        <taxon>Pseudovirgaria</taxon>
    </lineage>
</organism>
<feature type="domain" description="Zn(2)-C6 fungal-type" evidence="4">
    <location>
        <begin position="33"/>
        <end position="66"/>
    </location>
</feature>
<dbReference type="RefSeq" id="XP_033601496.1">
    <property type="nucleotide sequence ID" value="XM_033748134.1"/>
</dbReference>
<evidence type="ECO:0000256" key="1">
    <source>
        <dbReference type="ARBA" id="ARBA00022723"/>
    </source>
</evidence>
<dbReference type="InterPro" id="IPR052780">
    <property type="entry name" value="AAA_Catabolism_Regulators"/>
</dbReference>
<evidence type="ECO:0000256" key="3">
    <source>
        <dbReference type="SAM" id="MobiDB-lite"/>
    </source>
</evidence>
<reference evidence="5" key="1">
    <citation type="journal article" date="2020" name="Stud. Mycol.">
        <title>101 Dothideomycetes genomes: a test case for predicting lifestyles and emergence of pathogens.</title>
        <authorList>
            <person name="Haridas S."/>
            <person name="Albert R."/>
            <person name="Binder M."/>
            <person name="Bloem J."/>
            <person name="Labutti K."/>
            <person name="Salamov A."/>
            <person name="Andreopoulos B."/>
            <person name="Baker S."/>
            <person name="Barry K."/>
            <person name="Bills G."/>
            <person name="Bluhm B."/>
            <person name="Cannon C."/>
            <person name="Castanera R."/>
            <person name="Culley D."/>
            <person name="Daum C."/>
            <person name="Ezra D."/>
            <person name="Gonzalez J."/>
            <person name="Henrissat B."/>
            <person name="Kuo A."/>
            <person name="Liang C."/>
            <person name="Lipzen A."/>
            <person name="Lutzoni F."/>
            <person name="Magnuson J."/>
            <person name="Mondo S."/>
            <person name="Nolan M."/>
            <person name="Ohm R."/>
            <person name="Pangilinan J."/>
            <person name="Park H.-J."/>
            <person name="Ramirez L."/>
            <person name="Alfaro M."/>
            <person name="Sun H."/>
            <person name="Tritt A."/>
            <person name="Yoshinaga Y."/>
            <person name="Zwiers L.-H."/>
            <person name="Turgeon B."/>
            <person name="Goodwin S."/>
            <person name="Spatafora J."/>
            <person name="Crous P."/>
            <person name="Grigoriev I."/>
        </authorList>
    </citation>
    <scope>NUCLEOTIDE SEQUENCE</scope>
    <source>
        <strain evidence="5">CBS 121739</strain>
    </source>
</reference>
<feature type="region of interest" description="Disordered" evidence="3">
    <location>
        <begin position="181"/>
        <end position="207"/>
    </location>
</feature>
<dbReference type="OrthoDB" id="5818554at2759"/>
<feature type="region of interest" description="Disordered" evidence="3">
    <location>
        <begin position="1"/>
        <end position="27"/>
    </location>
</feature>
<dbReference type="GO" id="GO:0000981">
    <property type="term" value="F:DNA-binding transcription factor activity, RNA polymerase II-specific"/>
    <property type="evidence" value="ECO:0007669"/>
    <property type="project" value="InterPro"/>
</dbReference>
<feature type="region of interest" description="Disordered" evidence="3">
    <location>
        <begin position="140"/>
        <end position="164"/>
    </location>
</feature>
<dbReference type="GO" id="GO:0006351">
    <property type="term" value="P:DNA-templated transcription"/>
    <property type="evidence" value="ECO:0007669"/>
    <property type="project" value="InterPro"/>
</dbReference>
<dbReference type="GO" id="GO:0003677">
    <property type="term" value="F:DNA binding"/>
    <property type="evidence" value="ECO:0007669"/>
    <property type="project" value="InterPro"/>
</dbReference>
<keyword evidence="1" id="KW-0479">Metal-binding</keyword>
<proteinExistence type="predicted"/>
<accession>A0A6A6W915</accession>
<dbReference type="SUPFAM" id="SSF57701">
    <property type="entry name" value="Zn2/Cys6 DNA-binding domain"/>
    <property type="match status" value="1"/>
</dbReference>
<keyword evidence="6" id="KW-1185">Reference proteome</keyword>
<dbReference type="InterPro" id="IPR001138">
    <property type="entry name" value="Zn2Cys6_DnaBD"/>
</dbReference>
<dbReference type="Gene3D" id="4.10.240.10">
    <property type="entry name" value="Zn(2)-C6 fungal-type DNA-binding domain"/>
    <property type="match status" value="1"/>
</dbReference>
<dbReference type="PANTHER" id="PTHR31644:SF1">
    <property type="entry name" value="ZN(II)2CYS6 TRANSCRIPTION FACTOR (EUROFUNG)"/>
    <property type="match status" value="1"/>
</dbReference>
<dbReference type="InterPro" id="IPR036864">
    <property type="entry name" value="Zn2-C6_fun-type_DNA-bd_sf"/>
</dbReference>
<evidence type="ECO:0000256" key="2">
    <source>
        <dbReference type="ARBA" id="ARBA00023242"/>
    </source>
</evidence>
<dbReference type="PROSITE" id="PS00463">
    <property type="entry name" value="ZN2_CY6_FUNGAL_1"/>
    <property type="match status" value="1"/>
</dbReference>
<dbReference type="CDD" id="cd12148">
    <property type="entry name" value="fungal_TF_MHR"/>
    <property type="match status" value="1"/>
</dbReference>
<gene>
    <name evidence="5" type="ORF">EJ05DRAFT_509914</name>
</gene>
<feature type="compositionally biased region" description="Polar residues" evidence="3">
    <location>
        <begin position="154"/>
        <end position="164"/>
    </location>
</feature>
<evidence type="ECO:0000313" key="5">
    <source>
        <dbReference type="EMBL" id="KAF2759045.1"/>
    </source>
</evidence>
<feature type="compositionally biased region" description="Basic and acidic residues" evidence="3">
    <location>
        <begin position="140"/>
        <end position="153"/>
    </location>
</feature>
<evidence type="ECO:0000313" key="6">
    <source>
        <dbReference type="Proteomes" id="UP000799437"/>
    </source>
</evidence>
<dbReference type="PROSITE" id="PS50048">
    <property type="entry name" value="ZN2_CY6_FUNGAL_2"/>
    <property type="match status" value="1"/>
</dbReference>
<protein>
    <recommendedName>
        <fullName evidence="4">Zn(2)-C6 fungal-type domain-containing protein</fullName>
    </recommendedName>
</protein>
<dbReference type="InterPro" id="IPR007219">
    <property type="entry name" value="XnlR_reg_dom"/>
</dbReference>
<dbReference type="GO" id="GO:0008270">
    <property type="term" value="F:zinc ion binding"/>
    <property type="evidence" value="ECO:0007669"/>
    <property type="project" value="InterPro"/>
</dbReference>
<evidence type="ECO:0000259" key="4">
    <source>
        <dbReference type="PROSITE" id="PS50048"/>
    </source>
</evidence>
<dbReference type="EMBL" id="ML996570">
    <property type="protein sequence ID" value="KAF2759045.1"/>
    <property type="molecule type" value="Genomic_DNA"/>
</dbReference>
<dbReference type="GeneID" id="54489188"/>
<sequence length="748" mass="84212">MDAATPDQQPLSAEQPETPAPEGDNKVKRVNKACLNCRKRKSRCHLDEGGQVPCLRCKREDLECILGGSNRGGRRIRRKTIDPQVGPSSYPTIYTHTQEEVEESAYGQLSAATAWATHPLPTQSPTQLRPQLPDLNSESRYRELQPPEIDRSRSLSSEQLSFPKLQNPSDALGILAQVAETSTNNDERRMQLSNGRHAPSVLNDSRQNSGMRYPPIDEGHISLHQVEWLVRRYYENYHPYYPLAPIDSLNVSRLVEVAANEPHLLTAVLVIASKDLVDQPNIYEACARYMKSLVSDLAAGGDGGLEAVEALLILAEWAPYTQRSDSERVGRGEEDKEAWMHIGVALRISYFLGLDRFSFRIPDEGKDPQFNRKRLIWTACYMSDRQISIRIGKGFWSRGPGPLTSLRREDHVPLLPRTTNEEDYASIFQATLELTTLSSNVHDVLYANPGSSLRSHLSGGYIKFIDDFRNAIYTWKSVWGTLTCSSHLKATLTMSYHYLRLYTVAFAFHATVRREQELRKKNTPQYSTQYQAPSRLFYKNVAKVTDVRFIYEGLEAAKEIISTLNSYVDAQRSLRFMPLRIYLYLVYAGVFLYRARCVGVMEDEEDKAVRHMVQETISKLEKAGMGPLHPGSRYSQLLKLLWQKVGTKERIRHPNVPNPSSFRPGDTPASVLSQDNHSMVGSSPAVTEQMGDFAWTDLMAVGDFAVNGYNAAGTQAGDDNLLGFLPMDMGNAWDIGHFDFDSSTGLAF</sequence>
<dbReference type="AlphaFoldDB" id="A0A6A6W915"/>
<feature type="compositionally biased region" description="Polar residues" evidence="3">
    <location>
        <begin position="1"/>
        <end position="12"/>
    </location>
</feature>
<dbReference type="SMART" id="SM00066">
    <property type="entry name" value="GAL4"/>
    <property type="match status" value="1"/>
</dbReference>
<dbReference type="Pfam" id="PF04082">
    <property type="entry name" value="Fungal_trans"/>
    <property type="match status" value="1"/>
</dbReference>
<dbReference type="Pfam" id="PF00172">
    <property type="entry name" value="Zn_clus"/>
    <property type="match status" value="1"/>
</dbReference>
<keyword evidence="2" id="KW-0539">Nucleus</keyword>
<dbReference type="Proteomes" id="UP000799437">
    <property type="component" value="Unassembled WGS sequence"/>
</dbReference>
<name>A0A6A6W915_9PEZI</name>
<dbReference type="CDD" id="cd00067">
    <property type="entry name" value="GAL4"/>
    <property type="match status" value="1"/>
</dbReference>
<dbReference type="PANTHER" id="PTHR31644">
    <property type="entry name" value="TRANSCRIPTIONAL ACTIVATOR ARO80-RELATED"/>
    <property type="match status" value="1"/>
</dbReference>
<dbReference type="GO" id="GO:0005634">
    <property type="term" value="C:nucleus"/>
    <property type="evidence" value="ECO:0007669"/>
    <property type="project" value="TreeGrafter"/>
</dbReference>